<evidence type="ECO:0000313" key="3">
    <source>
        <dbReference type="Proteomes" id="UP000886787"/>
    </source>
</evidence>
<protein>
    <submittedName>
        <fullName evidence="2">Uncharacterized protein</fullName>
    </submittedName>
</protein>
<dbReference type="Proteomes" id="UP000886787">
    <property type="component" value="Unassembled WGS sequence"/>
</dbReference>
<dbReference type="AlphaFoldDB" id="A0A9D1CUZ5"/>
<reference evidence="2" key="2">
    <citation type="journal article" date="2021" name="PeerJ">
        <title>Extensive microbial diversity within the chicken gut microbiome revealed by metagenomics and culture.</title>
        <authorList>
            <person name="Gilroy R."/>
            <person name="Ravi A."/>
            <person name="Getino M."/>
            <person name="Pursley I."/>
            <person name="Horton D.L."/>
            <person name="Alikhan N.F."/>
            <person name="Baker D."/>
            <person name="Gharbi K."/>
            <person name="Hall N."/>
            <person name="Watson M."/>
            <person name="Adriaenssens E.M."/>
            <person name="Foster-Nyarko E."/>
            <person name="Jarju S."/>
            <person name="Secka A."/>
            <person name="Antonio M."/>
            <person name="Oren A."/>
            <person name="Chaudhuri R.R."/>
            <person name="La Ragione R."/>
            <person name="Hildebrand F."/>
            <person name="Pallen M.J."/>
        </authorList>
    </citation>
    <scope>NUCLEOTIDE SEQUENCE</scope>
    <source>
        <strain evidence="2">ChiSjej1B19-3389</strain>
    </source>
</reference>
<evidence type="ECO:0000313" key="2">
    <source>
        <dbReference type="EMBL" id="HIQ80674.1"/>
    </source>
</evidence>
<evidence type="ECO:0000256" key="1">
    <source>
        <dbReference type="SAM" id="MobiDB-lite"/>
    </source>
</evidence>
<proteinExistence type="predicted"/>
<name>A0A9D1CUZ5_9FIRM</name>
<organism evidence="2 3">
    <name type="scientific">Candidatus Scatavimonas merdigallinarum</name>
    <dbReference type="NCBI Taxonomy" id="2840914"/>
    <lineage>
        <taxon>Bacteria</taxon>
        <taxon>Bacillati</taxon>
        <taxon>Bacillota</taxon>
        <taxon>Clostridia</taxon>
        <taxon>Eubacteriales</taxon>
        <taxon>Oscillospiraceae</taxon>
        <taxon>Oscillospiraceae incertae sedis</taxon>
        <taxon>Candidatus Scatavimonas</taxon>
    </lineage>
</organism>
<gene>
    <name evidence="2" type="ORF">IAD32_05240</name>
</gene>
<reference evidence="2" key="1">
    <citation type="submission" date="2020-10" db="EMBL/GenBank/DDBJ databases">
        <authorList>
            <person name="Gilroy R."/>
        </authorList>
    </citation>
    <scope>NUCLEOTIDE SEQUENCE</scope>
    <source>
        <strain evidence="2">ChiSjej1B19-3389</strain>
    </source>
</reference>
<feature type="compositionally biased region" description="Basic and acidic residues" evidence="1">
    <location>
        <begin position="127"/>
        <end position="136"/>
    </location>
</feature>
<sequence length="136" mass="15369">MKTNTNNNHQTKETTTAAFEKMQIPPAPQGAPLPNNALPFALDYDAMEKIGFALYCFEDFVRMRGEYFDSDFLNSALYDFILITLSNLHNSSRQIYIESCYDNVLDMLEQAIKAKDKIPGQPASPNKKSEKKGPQP</sequence>
<feature type="region of interest" description="Disordered" evidence="1">
    <location>
        <begin position="115"/>
        <end position="136"/>
    </location>
</feature>
<comment type="caution">
    <text evidence="2">The sequence shown here is derived from an EMBL/GenBank/DDBJ whole genome shotgun (WGS) entry which is preliminary data.</text>
</comment>
<dbReference type="EMBL" id="DVFW01000026">
    <property type="protein sequence ID" value="HIQ80674.1"/>
    <property type="molecule type" value="Genomic_DNA"/>
</dbReference>
<accession>A0A9D1CUZ5</accession>